<dbReference type="Gene3D" id="1.10.10.10">
    <property type="entry name" value="Winged helix-like DNA-binding domain superfamily/Winged helix DNA-binding domain"/>
    <property type="match status" value="1"/>
</dbReference>
<dbReference type="InterPro" id="IPR051011">
    <property type="entry name" value="Metal_resp_trans_reg"/>
</dbReference>
<dbReference type="InterPro" id="IPR001845">
    <property type="entry name" value="HTH_ArsR_DNA-bd_dom"/>
</dbReference>
<evidence type="ECO:0000256" key="1">
    <source>
        <dbReference type="ARBA" id="ARBA00023015"/>
    </source>
</evidence>
<dbReference type="InterPro" id="IPR036390">
    <property type="entry name" value="WH_DNA-bd_sf"/>
</dbReference>
<keyword evidence="3" id="KW-0804">Transcription</keyword>
<dbReference type="PROSITE" id="PS50987">
    <property type="entry name" value="HTH_ARSR_2"/>
    <property type="match status" value="1"/>
</dbReference>
<evidence type="ECO:0000256" key="3">
    <source>
        <dbReference type="ARBA" id="ARBA00023163"/>
    </source>
</evidence>
<evidence type="ECO:0000313" key="6">
    <source>
        <dbReference type="Proteomes" id="UP001190465"/>
    </source>
</evidence>
<protein>
    <submittedName>
        <fullName evidence="5">Metalloregulator ArsR/SmtB family transcription factor</fullName>
    </submittedName>
</protein>
<dbReference type="NCBIfam" id="NF033788">
    <property type="entry name" value="HTH_metalloreg"/>
    <property type="match status" value="1"/>
</dbReference>
<dbReference type="InterPro" id="IPR011991">
    <property type="entry name" value="ArsR-like_HTH"/>
</dbReference>
<dbReference type="Proteomes" id="UP001190465">
    <property type="component" value="Chromosome"/>
</dbReference>
<accession>A0ABM9LVT4</accession>
<dbReference type="SUPFAM" id="SSF46785">
    <property type="entry name" value="Winged helix' DNA-binding domain"/>
    <property type="match status" value="1"/>
</dbReference>
<sequence length="131" mass="13964">MAMPTDTLVERKPCDLAPAAALFHSLSDPTRLAILQRLTQCEARVVDLIGELGLAQSTVSAHVACLRDCGLVTGRPEGRQVFYSLTRPELLDMLASAETLLAATGNVVELCPNYGIDAPTDTPSKKGASKR</sequence>
<dbReference type="PANTHER" id="PTHR43132:SF2">
    <property type="entry name" value="ARSENICAL RESISTANCE OPERON REPRESSOR ARSR-RELATED"/>
    <property type="match status" value="1"/>
</dbReference>
<keyword evidence="1" id="KW-0805">Transcription regulation</keyword>
<dbReference type="CDD" id="cd00090">
    <property type="entry name" value="HTH_ARSR"/>
    <property type="match status" value="1"/>
</dbReference>
<dbReference type="Pfam" id="PF01022">
    <property type="entry name" value="HTH_5"/>
    <property type="match status" value="1"/>
</dbReference>
<dbReference type="SMART" id="SM00418">
    <property type="entry name" value="HTH_ARSR"/>
    <property type="match status" value="1"/>
</dbReference>
<organism evidence="5 6">
    <name type="scientific">[Mycobacterium] burgundiense</name>
    <dbReference type="NCBI Taxonomy" id="3064286"/>
    <lineage>
        <taxon>Bacteria</taxon>
        <taxon>Bacillati</taxon>
        <taxon>Actinomycetota</taxon>
        <taxon>Actinomycetes</taxon>
        <taxon>Mycobacteriales</taxon>
        <taxon>Mycobacteriaceae</taxon>
        <taxon>Mycolicibacterium</taxon>
    </lineage>
</organism>
<dbReference type="RefSeq" id="WP_308478386.1">
    <property type="nucleotide sequence ID" value="NZ_OY726397.1"/>
</dbReference>
<keyword evidence="6" id="KW-1185">Reference proteome</keyword>
<proteinExistence type="predicted"/>
<evidence type="ECO:0000313" key="5">
    <source>
        <dbReference type="EMBL" id="CAJ1505528.1"/>
    </source>
</evidence>
<keyword evidence="2" id="KW-0238">DNA-binding</keyword>
<evidence type="ECO:0000256" key="2">
    <source>
        <dbReference type="ARBA" id="ARBA00023125"/>
    </source>
</evidence>
<dbReference type="PANTHER" id="PTHR43132">
    <property type="entry name" value="ARSENICAL RESISTANCE OPERON REPRESSOR ARSR-RELATED"/>
    <property type="match status" value="1"/>
</dbReference>
<gene>
    <name evidence="5" type="ORF">MU0053_002958</name>
</gene>
<name>A0ABM9LVT4_9MYCO</name>
<feature type="domain" description="HTH arsR-type" evidence="4">
    <location>
        <begin position="11"/>
        <end position="105"/>
    </location>
</feature>
<dbReference type="EMBL" id="OY726397">
    <property type="protein sequence ID" value="CAJ1505528.1"/>
    <property type="molecule type" value="Genomic_DNA"/>
</dbReference>
<evidence type="ECO:0000259" key="4">
    <source>
        <dbReference type="PROSITE" id="PS50987"/>
    </source>
</evidence>
<dbReference type="PRINTS" id="PR00778">
    <property type="entry name" value="HTHARSR"/>
</dbReference>
<reference evidence="5 6" key="1">
    <citation type="submission" date="2023-08" db="EMBL/GenBank/DDBJ databases">
        <authorList>
            <person name="Folkvardsen B D."/>
            <person name="Norman A."/>
        </authorList>
    </citation>
    <scope>NUCLEOTIDE SEQUENCE [LARGE SCALE GENOMIC DNA]</scope>
    <source>
        <strain evidence="5 6">Mu0053</strain>
    </source>
</reference>
<dbReference type="InterPro" id="IPR036388">
    <property type="entry name" value="WH-like_DNA-bd_sf"/>
</dbReference>